<proteinExistence type="predicted"/>
<dbReference type="AlphaFoldDB" id="A0AAW1LRD5"/>
<evidence type="ECO:0000313" key="2">
    <source>
        <dbReference type="Proteomes" id="UP001458880"/>
    </source>
</evidence>
<protein>
    <submittedName>
        <fullName evidence="1">Uncharacterized protein</fullName>
    </submittedName>
</protein>
<keyword evidence="2" id="KW-1185">Reference proteome</keyword>
<evidence type="ECO:0000313" key="1">
    <source>
        <dbReference type="EMBL" id="KAK9736398.1"/>
    </source>
</evidence>
<sequence length="126" mass="14937">MYVMDAKSYREAGMDADHFSLLLLIPTIKYRRPPTEQYGYREAGMDADHFSLLLLIPTIKYRRPPTEQYEKARLSYSMGTLKNEGTRRERNVSRETDIEQKWASFENMMIERAQILKKKKSKIVVR</sequence>
<accession>A0AAW1LRD5</accession>
<comment type="caution">
    <text evidence="1">The sequence shown here is derived from an EMBL/GenBank/DDBJ whole genome shotgun (WGS) entry which is preliminary data.</text>
</comment>
<reference evidence="1 2" key="1">
    <citation type="journal article" date="2024" name="BMC Genomics">
        <title>De novo assembly and annotation of Popillia japonica's genome with initial clues to its potential as an invasive pest.</title>
        <authorList>
            <person name="Cucini C."/>
            <person name="Boschi S."/>
            <person name="Funari R."/>
            <person name="Cardaioli E."/>
            <person name="Iannotti N."/>
            <person name="Marturano G."/>
            <person name="Paoli F."/>
            <person name="Bruttini M."/>
            <person name="Carapelli A."/>
            <person name="Frati F."/>
            <person name="Nardi F."/>
        </authorList>
    </citation>
    <scope>NUCLEOTIDE SEQUENCE [LARGE SCALE GENOMIC DNA]</scope>
    <source>
        <strain evidence="1">DMR45628</strain>
    </source>
</reference>
<organism evidence="1 2">
    <name type="scientific">Popillia japonica</name>
    <name type="common">Japanese beetle</name>
    <dbReference type="NCBI Taxonomy" id="7064"/>
    <lineage>
        <taxon>Eukaryota</taxon>
        <taxon>Metazoa</taxon>
        <taxon>Ecdysozoa</taxon>
        <taxon>Arthropoda</taxon>
        <taxon>Hexapoda</taxon>
        <taxon>Insecta</taxon>
        <taxon>Pterygota</taxon>
        <taxon>Neoptera</taxon>
        <taxon>Endopterygota</taxon>
        <taxon>Coleoptera</taxon>
        <taxon>Polyphaga</taxon>
        <taxon>Scarabaeiformia</taxon>
        <taxon>Scarabaeidae</taxon>
        <taxon>Rutelinae</taxon>
        <taxon>Popillia</taxon>
    </lineage>
</organism>
<gene>
    <name evidence="1" type="ORF">QE152_g12496</name>
</gene>
<name>A0AAW1LRD5_POPJA</name>
<dbReference type="Proteomes" id="UP001458880">
    <property type="component" value="Unassembled WGS sequence"/>
</dbReference>
<dbReference type="EMBL" id="JASPKY010000114">
    <property type="protein sequence ID" value="KAK9736398.1"/>
    <property type="molecule type" value="Genomic_DNA"/>
</dbReference>